<comment type="caution">
    <text evidence="3">The sequence shown here is derived from an EMBL/GenBank/DDBJ whole genome shotgun (WGS) entry which is preliminary data.</text>
</comment>
<feature type="transmembrane region" description="Helical" evidence="1">
    <location>
        <begin position="66"/>
        <end position="87"/>
    </location>
</feature>
<feature type="transmembrane region" description="Helical" evidence="1">
    <location>
        <begin position="107"/>
        <end position="126"/>
    </location>
</feature>
<feature type="transmembrane region" description="Helical" evidence="1">
    <location>
        <begin position="240"/>
        <end position="261"/>
    </location>
</feature>
<keyword evidence="1" id="KW-0472">Membrane</keyword>
<dbReference type="RefSeq" id="WP_146806041.1">
    <property type="nucleotide sequence ID" value="NZ_BJUA01000006.1"/>
</dbReference>
<feature type="domain" description="DUF1206" evidence="2">
    <location>
        <begin position="105"/>
        <end position="172"/>
    </location>
</feature>
<feature type="domain" description="DUF1206" evidence="2">
    <location>
        <begin position="197"/>
        <end position="266"/>
    </location>
</feature>
<accession>A0A510UWA3</accession>
<dbReference type="EMBL" id="BJUA01000006">
    <property type="protein sequence ID" value="GEK17781.1"/>
    <property type="molecule type" value="Genomic_DNA"/>
</dbReference>
<dbReference type="Pfam" id="PF06724">
    <property type="entry name" value="DUF1206"/>
    <property type="match status" value="3"/>
</dbReference>
<organism evidence="3 4">
    <name type="scientific">Cellulomonas persica</name>
    <dbReference type="NCBI Taxonomy" id="76861"/>
    <lineage>
        <taxon>Bacteria</taxon>
        <taxon>Bacillati</taxon>
        <taxon>Actinomycetota</taxon>
        <taxon>Actinomycetes</taxon>
        <taxon>Micrococcales</taxon>
        <taxon>Cellulomonadaceae</taxon>
        <taxon>Cellulomonas</taxon>
    </lineage>
</organism>
<keyword evidence="4" id="KW-1185">Reference proteome</keyword>
<feature type="transmembrane region" description="Helical" evidence="1">
    <location>
        <begin position="199"/>
        <end position="220"/>
    </location>
</feature>
<name>A0A510UWA3_9CELL</name>
<keyword evidence="1" id="KW-1133">Transmembrane helix</keyword>
<evidence type="ECO:0000259" key="2">
    <source>
        <dbReference type="Pfam" id="PF06724"/>
    </source>
</evidence>
<evidence type="ECO:0000256" key="1">
    <source>
        <dbReference type="SAM" id="Phobius"/>
    </source>
</evidence>
<feature type="transmembrane region" description="Helical" evidence="1">
    <location>
        <begin position="21"/>
        <end position="42"/>
    </location>
</feature>
<protein>
    <recommendedName>
        <fullName evidence="2">DUF1206 domain-containing protein</fullName>
    </recommendedName>
</protein>
<keyword evidence="1" id="KW-0812">Transmembrane</keyword>
<reference evidence="3 4" key="1">
    <citation type="submission" date="2019-07" db="EMBL/GenBank/DDBJ databases">
        <title>Whole genome shotgun sequence of Cellulomonas persica NBRC 101101.</title>
        <authorList>
            <person name="Hosoyama A."/>
            <person name="Uohara A."/>
            <person name="Ohji S."/>
            <person name="Ichikawa N."/>
        </authorList>
    </citation>
    <scope>NUCLEOTIDE SEQUENCE [LARGE SCALE GENOMIC DNA]</scope>
    <source>
        <strain evidence="3 4">NBRC 101101</strain>
    </source>
</reference>
<dbReference type="AlphaFoldDB" id="A0A510UWA3"/>
<dbReference type="Proteomes" id="UP000321386">
    <property type="component" value="Unassembled WGS sequence"/>
</dbReference>
<sequence>MTSTANLGATTQGAWATAARAGYVVSGALHILIGVIALRLALGDSSQSADQSGALSTVADEPLGRVGLWVAAVALLALAGWQIAKAVHLGSAAARGASSSGDRAKAIGRGVVYLGLAVVTATWARGTGSSSSDDTQDLTADLMDAPAGRILVGALGLAIVAVGVYHVVKGWRQKFLEDLQGLPAGEAGRGSRVAGTVGYIAKGVALGIVGGLFVAAAWHADESEATGLDGAMRTLKEGPAGPLLLALVALGFVAYGVYSFVRARYGRL</sequence>
<gene>
    <name evidence="3" type="ORF">CPE01_15140</name>
</gene>
<dbReference type="OrthoDB" id="4552598at2"/>
<feature type="domain" description="DUF1206" evidence="2">
    <location>
        <begin position="21"/>
        <end position="87"/>
    </location>
</feature>
<evidence type="ECO:0000313" key="4">
    <source>
        <dbReference type="Proteomes" id="UP000321386"/>
    </source>
</evidence>
<dbReference type="InterPro" id="IPR009597">
    <property type="entry name" value="DUF1206"/>
</dbReference>
<feature type="transmembrane region" description="Helical" evidence="1">
    <location>
        <begin position="146"/>
        <end position="168"/>
    </location>
</feature>
<evidence type="ECO:0000313" key="3">
    <source>
        <dbReference type="EMBL" id="GEK17781.1"/>
    </source>
</evidence>
<proteinExistence type="predicted"/>